<gene>
    <name evidence="8" type="ORF">LSH36_355g04013</name>
</gene>
<dbReference type="AlphaFoldDB" id="A0AAD9JFH3"/>
<comment type="subcellular location">
    <subcellularLocation>
        <location evidence="1">Membrane</location>
        <topology evidence="1">Multi-pass membrane protein</topology>
    </subcellularLocation>
</comment>
<organism evidence="8 9">
    <name type="scientific">Paralvinella palmiformis</name>
    <dbReference type="NCBI Taxonomy" id="53620"/>
    <lineage>
        <taxon>Eukaryota</taxon>
        <taxon>Metazoa</taxon>
        <taxon>Spiralia</taxon>
        <taxon>Lophotrochozoa</taxon>
        <taxon>Annelida</taxon>
        <taxon>Polychaeta</taxon>
        <taxon>Sedentaria</taxon>
        <taxon>Canalipalpata</taxon>
        <taxon>Terebellida</taxon>
        <taxon>Terebelliformia</taxon>
        <taxon>Alvinellidae</taxon>
        <taxon>Paralvinella</taxon>
    </lineage>
</organism>
<comment type="caution">
    <text evidence="8">The sequence shown here is derived from an EMBL/GenBank/DDBJ whole genome shotgun (WGS) entry which is preliminary data.</text>
</comment>
<dbReference type="GO" id="GO:0097682">
    <property type="term" value="F:intracellularly phosphatidylinositol-3,5-bisphosphate-gated monatomic cation channel activity"/>
    <property type="evidence" value="ECO:0007669"/>
    <property type="project" value="TreeGrafter"/>
</dbReference>
<feature type="transmembrane region" description="Helical" evidence="6">
    <location>
        <begin position="468"/>
        <end position="490"/>
    </location>
</feature>
<evidence type="ECO:0000256" key="1">
    <source>
        <dbReference type="ARBA" id="ARBA00004141"/>
    </source>
</evidence>
<dbReference type="InterPro" id="IPR027359">
    <property type="entry name" value="Volt_channel_dom_sf"/>
</dbReference>
<dbReference type="Gene3D" id="1.10.287.70">
    <property type="match status" value="1"/>
</dbReference>
<evidence type="ECO:0000256" key="2">
    <source>
        <dbReference type="ARBA" id="ARBA00022692"/>
    </source>
</evidence>
<feature type="domain" description="Ion transport" evidence="7">
    <location>
        <begin position="221"/>
        <end position="402"/>
    </location>
</feature>
<dbReference type="PANTHER" id="PTHR46768">
    <property type="entry name" value="TWO PORE CALCIUM CHANNEL PROTEIN 2"/>
    <property type="match status" value="1"/>
</dbReference>
<accession>A0AAD9JFH3</accession>
<dbReference type="EMBL" id="JAODUP010000355">
    <property type="protein sequence ID" value="KAK2151678.1"/>
    <property type="molecule type" value="Genomic_DNA"/>
</dbReference>
<dbReference type="GO" id="GO:0075509">
    <property type="term" value="P:endocytosis involved in viral entry into host cell"/>
    <property type="evidence" value="ECO:0007669"/>
    <property type="project" value="TreeGrafter"/>
</dbReference>
<feature type="transmembrane region" description="Helical" evidence="6">
    <location>
        <begin position="670"/>
        <end position="690"/>
    </location>
</feature>
<feature type="transmembrane region" description="Helical" evidence="6">
    <location>
        <begin position="502"/>
        <end position="520"/>
    </location>
</feature>
<sequence length="793" mass="90956">MEASEADPLLAHNMDAECRSQREIDPPTGAVNVSRLPSSVTNDRNDDDHNVRSNVIAVSTDDVTLGTSDPVLPGFKLCDMASDHDPVQRNPGDPGFSEVGDAAPETSDVERSGTARRNPFRRMDYGSVQTQSNPLRGTKSAPVVCGGSNPHLSGSCDQDGDSYQCREESPAEHFGLDDVTMLQACVFLEDAIQYRSIHHRVDWQSLSLYQIYYSKPVELLLFFVLFLIHILAFFEYPSSLTATSDLRYRGKRFEFPCGMTEAVEVVCLLVLVGDLFCKSYLKGRREFLKSKWLLASSIVLIVSFIDWGVSVAMMCSEIVRFRRILRPFFLLQNSSLMKKTVNCLRKTVPHVVSVLLLLFLHLYFFTLLGILLFPKQVNSIQASLFRRRLGIKAMYEVLRRRQVVLRHSSSFSTLRNWLSYQDVFWITIKFSRFSLSWTLMYPKKQDPEIPQKCHRFAQFIQRVVLHRYFNYVGCLVAAINMLCITIELGLEYDHIRRSRNTYLGMLNLLFVLYFCVEQSLKIWAMGWRLYTWATGNVVDGLITIMLLLTQGIYLAFYGIPFLGKDIVSHKALTLWDLVRIINILIMVRLLRMIISLIKAMSIVCGTLFDLVKNLRAFAGILVVIFYSYALLGMELFQGKIKYLNTTELNSTVQCGTYRQLQYWANNFDDFAAALVVLWDVMVVNNWHVFLDAYKEVASGWSQLYFIVWWLLSVVITLNLFTALILENFIMRWDRQQCVQSPRSGSVQDAGPAIDDSVLISYFTVHDMFRNDLQEPSDEALTVELRQHPHFEDC</sequence>
<feature type="transmembrane region" description="Helical" evidence="6">
    <location>
        <begin position="583"/>
        <end position="608"/>
    </location>
</feature>
<dbReference type="Gene3D" id="1.20.120.350">
    <property type="entry name" value="Voltage-gated potassium channels. Chain C"/>
    <property type="match status" value="2"/>
</dbReference>
<dbReference type="Proteomes" id="UP001208570">
    <property type="component" value="Unassembled WGS sequence"/>
</dbReference>
<dbReference type="InterPro" id="IPR028798">
    <property type="entry name" value="TPC2"/>
</dbReference>
<name>A0AAD9JFH3_9ANNE</name>
<dbReference type="GO" id="GO:0005765">
    <property type="term" value="C:lysosomal membrane"/>
    <property type="evidence" value="ECO:0007669"/>
    <property type="project" value="InterPro"/>
</dbReference>
<feature type="transmembrane region" description="Helical" evidence="6">
    <location>
        <begin position="347"/>
        <end position="373"/>
    </location>
</feature>
<feature type="region of interest" description="Disordered" evidence="5">
    <location>
        <begin position="21"/>
        <end position="49"/>
    </location>
</feature>
<feature type="transmembrane region" description="Helical" evidence="6">
    <location>
        <begin position="255"/>
        <end position="272"/>
    </location>
</feature>
<evidence type="ECO:0000256" key="4">
    <source>
        <dbReference type="ARBA" id="ARBA00023136"/>
    </source>
</evidence>
<dbReference type="GO" id="GO:0015280">
    <property type="term" value="F:ligand-gated sodium channel activity"/>
    <property type="evidence" value="ECO:0007669"/>
    <property type="project" value="TreeGrafter"/>
</dbReference>
<proteinExistence type="predicted"/>
<reference evidence="8" key="1">
    <citation type="journal article" date="2023" name="Mol. Biol. Evol.">
        <title>Third-Generation Sequencing Reveals the Adaptive Role of the Epigenome in Three Deep-Sea Polychaetes.</title>
        <authorList>
            <person name="Perez M."/>
            <person name="Aroh O."/>
            <person name="Sun Y."/>
            <person name="Lan Y."/>
            <person name="Juniper S.K."/>
            <person name="Young C.R."/>
            <person name="Angers B."/>
            <person name="Qian P.Y."/>
        </authorList>
    </citation>
    <scope>NUCLEOTIDE SEQUENCE</scope>
    <source>
        <strain evidence="8">P08H-3</strain>
    </source>
</reference>
<evidence type="ECO:0000256" key="6">
    <source>
        <dbReference type="SAM" id="Phobius"/>
    </source>
</evidence>
<feature type="region of interest" description="Disordered" evidence="5">
    <location>
        <begin position="83"/>
        <end position="139"/>
    </location>
</feature>
<evidence type="ECO:0000256" key="5">
    <source>
        <dbReference type="SAM" id="MobiDB-lite"/>
    </source>
</evidence>
<feature type="transmembrane region" description="Helical" evidence="6">
    <location>
        <begin position="540"/>
        <end position="562"/>
    </location>
</feature>
<evidence type="ECO:0000313" key="8">
    <source>
        <dbReference type="EMBL" id="KAK2151678.1"/>
    </source>
</evidence>
<evidence type="ECO:0000256" key="3">
    <source>
        <dbReference type="ARBA" id="ARBA00022989"/>
    </source>
</evidence>
<feature type="transmembrane region" description="Helical" evidence="6">
    <location>
        <begin position="614"/>
        <end position="631"/>
    </location>
</feature>
<dbReference type="InterPro" id="IPR005821">
    <property type="entry name" value="Ion_trans_dom"/>
</dbReference>
<keyword evidence="4 6" id="KW-0472">Membrane</keyword>
<protein>
    <recommendedName>
        <fullName evidence="7">Ion transport domain-containing protein</fullName>
    </recommendedName>
</protein>
<dbReference type="Pfam" id="PF00520">
    <property type="entry name" value="Ion_trans"/>
    <property type="match status" value="2"/>
</dbReference>
<evidence type="ECO:0000259" key="7">
    <source>
        <dbReference type="Pfam" id="PF00520"/>
    </source>
</evidence>
<feature type="transmembrane region" description="Helical" evidence="6">
    <location>
        <begin position="702"/>
        <end position="725"/>
    </location>
</feature>
<feature type="domain" description="Ion transport" evidence="7">
    <location>
        <begin position="466"/>
        <end position="728"/>
    </location>
</feature>
<keyword evidence="2 6" id="KW-0812">Transmembrane</keyword>
<dbReference type="GO" id="GO:0022832">
    <property type="term" value="F:voltage-gated channel activity"/>
    <property type="evidence" value="ECO:0007669"/>
    <property type="project" value="InterPro"/>
</dbReference>
<keyword evidence="9" id="KW-1185">Reference proteome</keyword>
<evidence type="ECO:0000313" key="9">
    <source>
        <dbReference type="Proteomes" id="UP001208570"/>
    </source>
</evidence>
<feature type="transmembrane region" description="Helical" evidence="6">
    <location>
        <begin position="217"/>
        <end position="234"/>
    </location>
</feature>
<dbReference type="GO" id="GO:0019722">
    <property type="term" value="P:calcium-mediated signaling"/>
    <property type="evidence" value="ECO:0007669"/>
    <property type="project" value="TreeGrafter"/>
</dbReference>
<dbReference type="PANTHER" id="PTHR46768:SF1">
    <property type="entry name" value="TWO PORE CHANNEL PROTEIN 2"/>
    <property type="match status" value="1"/>
</dbReference>
<keyword evidence="3 6" id="KW-1133">Transmembrane helix</keyword>
<feature type="transmembrane region" description="Helical" evidence="6">
    <location>
        <begin position="292"/>
        <end position="316"/>
    </location>
</feature>